<dbReference type="Proteomes" id="UP000683493">
    <property type="component" value="Chromosome"/>
</dbReference>
<evidence type="ECO:0000259" key="1">
    <source>
        <dbReference type="Pfam" id="PF00535"/>
    </source>
</evidence>
<proteinExistence type="predicted"/>
<evidence type="ECO:0000313" key="2">
    <source>
        <dbReference type="EMBL" id="QWV99045.1"/>
    </source>
</evidence>
<dbReference type="Pfam" id="PF00535">
    <property type="entry name" value="Glycos_transf_2"/>
    <property type="match status" value="1"/>
</dbReference>
<feature type="domain" description="Glycosyltransferase 2-like" evidence="1">
    <location>
        <begin position="212"/>
        <end position="342"/>
    </location>
</feature>
<reference evidence="2 3" key="1">
    <citation type="submission" date="2021-06" db="EMBL/GenBank/DDBJ databases">
        <title>Gemonas diversity in paddy soil.</title>
        <authorList>
            <person name="Liu G."/>
        </authorList>
    </citation>
    <scope>NUCLEOTIDE SEQUENCE [LARGE SCALE GENOMIC DNA]</scope>
    <source>
        <strain evidence="2 3">RG29</strain>
    </source>
</reference>
<evidence type="ECO:0000313" key="3">
    <source>
        <dbReference type="Proteomes" id="UP000683493"/>
    </source>
</evidence>
<dbReference type="PANTHER" id="PTHR48090:SF7">
    <property type="entry name" value="RFBJ PROTEIN"/>
    <property type="match status" value="1"/>
</dbReference>
<accession>A0ABX8JUF3</accession>
<keyword evidence="3" id="KW-1185">Reference proteome</keyword>
<dbReference type="InterPro" id="IPR001173">
    <property type="entry name" value="Glyco_trans_2-like"/>
</dbReference>
<dbReference type="CDD" id="cd04179">
    <property type="entry name" value="DPM_DPG-synthase_like"/>
    <property type="match status" value="1"/>
</dbReference>
<name>A0ABX8JUF3_9BACT</name>
<protein>
    <submittedName>
        <fullName evidence="2">Glycosyltransferase family 2 protein</fullName>
    </submittedName>
</protein>
<dbReference type="EMBL" id="CP076724">
    <property type="protein sequence ID" value="QWV99045.1"/>
    <property type="molecule type" value="Genomic_DNA"/>
</dbReference>
<dbReference type="InterPro" id="IPR050256">
    <property type="entry name" value="Glycosyltransferase_2"/>
</dbReference>
<gene>
    <name evidence="2" type="ORF">KP005_07110</name>
</gene>
<dbReference type="PANTHER" id="PTHR48090">
    <property type="entry name" value="UNDECAPRENYL-PHOSPHATE 4-DEOXY-4-FORMAMIDO-L-ARABINOSE TRANSFERASE-RELATED"/>
    <property type="match status" value="1"/>
</dbReference>
<organism evidence="2 3">
    <name type="scientific">Geomonas diazotrophica</name>
    <dbReference type="NCBI Taxonomy" id="2843197"/>
    <lineage>
        <taxon>Bacteria</taxon>
        <taxon>Pseudomonadati</taxon>
        <taxon>Thermodesulfobacteriota</taxon>
        <taxon>Desulfuromonadia</taxon>
        <taxon>Geobacterales</taxon>
        <taxon>Geobacteraceae</taxon>
        <taxon>Geomonas</taxon>
    </lineage>
</organism>
<sequence>MFFKRDQEGSRIPSWKRYINGLLAGEISATTRFYDRTIQWLPREEDSGLLLQELQCGEKSALRDEARFPDLSGETEKRTAVLLNGTVNHHYDIQGLLMQLHPSLSRTSRVIMVIYNPYLGWLYRLANRLGLRSGEVPTTFITKVDLDNIAQLSGYTIVRRRLALYCPWRLLGLGDLVNRVAPCLPLLRWLGLVYVTVLKPVKGPESRRPSLSVLIPARNERGNIENAMKRMPDLGCDLEVIFVEGHSSDGTWEEILRIKELYGDRYDIKAMQQSGKGKKDAVALGFSKARGELLTILDADLTMPPELLHRFYDAYCSGQADFVNGSRLVYPMEGEAMRFLNRLGNTFFAKALSWVLDARLGDSLCGTKLLARHDYRRVLAWREQFGDFDPFGDFELLFPAAQLALGITDVPIRYLNRTYGSTNISRFSHGFMLLKMTLIGLFRIKLGVRRKGAR</sequence>